<keyword evidence="5 6" id="KW-0961">Cell wall biogenesis/degradation</keyword>
<comment type="pathway">
    <text evidence="1 6">Cell wall biogenesis; peptidoglycan biosynthesis.</text>
</comment>
<evidence type="ECO:0000256" key="8">
    <source>
        <dbReference type="SAM" id="Phobius"/>
    </source>
</evidence>
<comment type="caution">
    <text evidence="10">The sequence shown here is derived from an EMBL/GenBank/DDBJ whole genome shotgun (WGS) entry which is preliminary data.</text>
</comment>
<dbReference type="Proteomes" id="UP001332931">
    <property type="component" value="Unassembled WGS sequence"/>
</dbReference>
<feature type="region of interest" description="Disordered" evidence="7">
    <location>
        <begin position="177"/>
        <end position="198"/>
    </location>
</feature>
<reference evidence="10 11" key="1">
    <citation type="submission" date="2024-01" db="EMBL/GenBank/DDBJ databases">
        <title>Description of Olsenella sp. nov., isolated from pig feces.</title>
        <authorList>
            <person name="Chang Y.-H."/>
        </authorList>
    </citation>
    <scope>NUCLEOTIDE SEQUENCE [LARGE SCALE GENOMIC DNA]</scope>
    <source>
        <strain evidence="10 11">YH-ols2223</strain>
    </source>
</reference>
<dbReference type="EMBL" id="JAZGJQ010000001">
    <property type="protein sequence ID" value="MEE6146753.1"/>
    <property type="molecule type" value="Genomic_DNA"/>
</dbReference>
<dbReference type="SUPFAM" id="SSF143985">
    <property type="entry name" value="L,D-transpeptidase pre-catalytic domain-like"/>
    <property type="match status" value="1"/>
</dbReference>
<dbReference type="Gene3D" id="3.10.20.800">
    <property type="match status" value="1"/>
</dbReference>
<evidence type="ECO:0000256" key="3">
    <source>
        <dbReference type="ARBA" id="ARBA00022960"/>
    </source>
</evidence>
<evidence type="ECO:0000256" key="7">
    <source>
        <dbReference type="SAM" id="MobiDB-lite"/>
    </source>
</evidence>
<dbReference type="InterPro" id="IPR038063">
    <property type="entry name" value="Transpep_catalytic_dom"/>
</dbReference>
<dbReference type="SUPFAM" id="SSF141523">
    <property type="entry name" value="L,D-transpeptidase catalytic domain-like"/>
    <property type="match status" value="1"/>
</dbReference>
<dbReference type="Gene3D" id="2.40.440.10">
    <property type="entry name" value="L,D-transpeptidase catalytic domain-like"/>
    <property type="match status" value="1"/>
</dbReference>
<dbReference type="PANTHER" id="PTHR30582">
    <property type="entry name" value="L,D-TRANSPEPTIDASE"/>
    <property type="match status" value="1"/>
</dbReference>
<feature type="transmembrane region" description="Helical" evidence="8">
    <location>
        <begin position="206"/>
        <end position="226"/>
    </location>
</feature>
<feature type="compositionally biased region" description="Low complexity" evidence="7">
    <location>
        <begin position="30"/>
        <end position="70"/>
    </location>
</feature>
<protein>
    <submittedName>
        <fullName evidence="10">L,D-transpeptidase family protein</fullName>
    </submittedName>
</protein>
<feature type="active site" description="Proton donor/acceptor" evidence="6">
    <location>
        <position position="634"/>
    </location>
</feature>
<proteinExistence type="predicted"/>
<evidence type="ECO:0000256" key="6">
    <source>
        <dbReference type="PROSITE-ProRule" id="PRU01373"/>
    </source>
</evidence>
<evidence type="ECO:0000259" key="9">
    <source>
        <dbReference type="PROSITE" id="PS52029"/>
    </source>
</evidence>
<feature type="active site" description="Nucleophile" evidence="6">
    <location>
        <position position="655"/>
    </location>
</feature>
<dbReference type="InterPro" id="IPR050979">
    <property type="entry name" value="LD-transpeptidase"/>
</dbReference>
<evidence type="ECO:0000256" key="2">
    <source>
        <dbReference type="ARBA" id="ARBA00022679"/>
    </source>
</evidence>
<keyword evidence="8" id="KW-0812">Transmembrane</keyword>
<keyword evidence="4 6" id="KW-0573">Peptidoglycan synthesis</keyword>
<accession>A0ABU7R831</accession>
<dbReference type="CDD" id="cd16913">
    <property type="entry name" value="YkuD_like"/>
    <property type="match status" value="1"/>
</dbReference>
<keyword evidence="3 6" id="KW-0133">Cell shape</keyword>
<evidence type="ECO:0000256" key="4">
    <source>
        <dbReference type="ARBA" id="ARBA00022984"/>
    </source>
</evidence>
<keyword evidence="8" id="KW-0472">Membrane</keyword>
<evidence type="ECO:0000313" key="10">
    <source>
        <dbReference type="EMBL" id="MEE6146753.1"/>
    </source>
</evidence>
<dbReference type="Pfam" id="PF03734">
    <property type="entry name" value="YkuD"/>
    <property type="match status" value="1"/>
</dbReference>
<dbReference type="RefSeq" id="WP_330957515.1">
    <property type="nucleotide sequence ID" value="NZ_JAZGJQ010000001.1"/>
</dbReference>
<dbReference type="PANTHER" id="PTHR30582:SF33">
    <property type="entry name" value="EXPORTED PROTEIN"/>
    <property type="match status" value="1"/>
</dbReference>
<organism evidence="10 11">
    <name type="scientific">Olsenella absiana</name>
    <dbReference type="NCBI Taxonomy" id="3115222"/>
    <lineage>
        <taxon>Bacteria</taxon>
        <taxon>Bacillati</taxon>
        <taxon>Actinomycetota</taxon>
        <taxon>Coriobacteriia</taxon>
        <taxon>Coriobacteriales</taxon>
        <taxon>Atopobiaceae</taxon>
        <taxon>Olsenella</taxon>
    </lineage>
</organism>
<feature type="region of interest" description="Disordered" evidence="7">
    <location>
        <begin position="27"/>
        <end position="92"/>
    </location>
</feature>
<name>A0ABU7R831_9ACTN</name>
<dbReference type="InterPro" id="IPR038054">
    <property type="entry name" value="LD_TPept-like_central_sf"/>
</dbReference>
<keyword evidence="8" id="KW-1133">Transmembrane helix</keyword>
<dbReference type="InterPro" id="IPR005490">
    <property type="entry name" value="LD_TPept_cat_dom"/>
</dbReference>
<evidence type="ECO:0000256" key="5">
    <source>
        <dbReference type="ARBA" id="ARBA00023316"/>
    </source>
</evidence>
<keyword evidence="2" id="KW-0808">Transferase</keyword>
<dbReference type="PROSITE" id="PS52029">
    <property type="entry name" value="LD_TPASE"/>
    <property type="match status" value="1"/>
</dbReference>
<keyword evidence="11" id="KW-1185">Reference proteome</keyword>
<evidence type="ECO:0000256" key="1">
    <source>
        <dbReference type="ARBA" id="ARBA00004752"/>
    </source>
</evidence>
<sequence length="680" mass="68366">MSEGTERDDRSAQDIVAQILAEETARIAGEEGAAGTDAAGTQGAAGLAEAQADATQGAASAPSFSPDDAPTQLRQPGAWDLPDPEGPDTTLVMGANALEDTDGGASGAGAGASAGAEAGDLAGASPAAGAGAGGDGAGTEADALAATSVAASPAEQADVLLPSEGAHASQEGIEVLHAPDGGRGPRAHLRGGADAGGRRHGRRGRIAVAAVVCGLGVVYVGGAIWFSSHFAPNTTLNGRDVSGMSKAELAASVAQANDAYSLHVTGDGLDLTVSGPDISLANDGESLAAGALAQTNPWAWPVALATGTSLSLGQGTSYDADALSATVSAAVSAFNEGAVQPTNAGLAYDAGAGSFSITPDSVGTALDEKAVQDAVATAVSEQSTELALGPDQLLQPALTAQSDALKASLAKANQVVSASVALKVGGTTAFTLEPAQLAQWISVDETGALSADESAISAWVSGTLAPAVDSVGATRTYTRPDGKSVTVTCDTHGGEYLSDCYGWKVDRDATASSIAKAIDDATGAVPAIDVSMSQSASSFNPGGQDWGPRYIDVDVTEQHARMYDEAGNLVWESDFVSGDTSKDHGTLEGVWVMNSNRGTDQTLKGSDENGDGEPDYVSQVSLWMPFISNLYAFHDATWRSTFGGTVYQGNGSHGCVNLPYSAASSLWDLCKVGDVVVVHY</sequence>
<feature type="domain" description="L,D-TPase catalytic" evidence="9">
    <location>
        <begin position="549"/>
        <end position="679"/>
    </location>
</feature>
<gene>
    <name evidence="10" type="ORF">VXJ25_01900</name>
</gene>
<evidence type="ECO:0000313" key="11">
    <source>
        <dbReference type="Proteomes" id="UP001332931"/>
    </source>
</evidence>